<dbReference type="PANTHER" id="PTHR43005">
    <property type="entry name" value="BLR7065 PROTEIN"/>
    <property type="match status" value="1"/>
</dbReference>
<dbReference type="PROSITE" id="PS50928">
    <property type="entry name" value="ABC_TM1"/>
    <property type="match status" value="1"/>
</dbReference>
<name>G5IBE2_9FIRM</name>
<dbReference type="EMBL" id="ADLN01000006">
    <property type="protein sequence ID" value="EHI61253.1"/>
    <property type="molecule type" value="Genomic_DNA"/>
</dbReference>
<evidence type="ECO:0000256" key="2">
    <source>
        <dbReference type="ARBA" id="ARBA00022448"/>
    </source>
</evidence>
<organism evidence="9 10">
    <name type="scientific">Hungatella hathewayi WAL-18680</name>
    <dbReference type="NCBI Taxonomy" id="742737"/>
    <lineage>
        <taxon>Bacteria</taxon>
        <taxon>Bacillati</taxon>
        <taxon>Bacillota</taxon>
        <taxon>Clostridia</taxon>
        <taxon>Lachnospirales</taxon>
        <taxon>Lachnospiraceae</taxon>
        <taxon>Hungatella</taxon>
    </lineage>
</organism>
<dbReference type="PATRIC" id="fig|742737.3.peg.865"/>
<evidence type="ECO:0000256" key="7">
    <source>
        <dbReference type="RuleBase" id="RU363032"/>
    </source>
</evidence>
<dbReference type="GO" id="GO:0005886">
    <property type="term" value="C:plasma membrane"/>
    <property type="evidence" value="ECO:0007669"/>
    <property type="project" value="UniProtKB-SubCell"/>
</dbReference>
<feature type="transmembrane region" description="Helical" evidence="7">
    <location>
        <begin position="73"/>
        <end position="94"/>
    </location>
</feature>
<evidence type="ECO:0000256" key="1">
    <source>
        <dbReference type="ARBA" id="ARBA00004651"/>
    </source>
</evidence>
<dbReference type="AlphaFoldDB" id="G5IBE2"/>
<keyword evidence="3" id="KW-1003">Cell membrane</keyword>
<dbReference type="GO" id="GO:0055085">
    <property type="term" value="P:transmembrane transport"/>
    <property type="evidence" value="ECO:0007669"/>
    <property type="project" value="InterPro"/>
</dbReference>
<keyword evidence="2 7" id="KW-0813">Transport</keyword>
<evidence type="ECO:0000256" key="4">
    <source>
        <dbReference type="ARBA" id="ARBA00022692"/>
    </source>
</evidence>
<keyword evidence="4 7" id="KW-0812">Transmembrane</keyword>
<dbReference type="InterPro" id="IPR035906">
    <property type="entry name" value="MetI-like_sf"/>
</dbReference>
<proteinExistence type="inferred from homology"/>
<feature type="transmembrane region" description="Helical" evidence="7">
    <location>
        <begin position="12"/>
        <end position="30"/>
    </location>
</feature>
<dbReference type="PANTHER" id="PTHR43005:SF1">
    <property type="entry name" value="SPERMIDINE_PUTRESCINE TRANSPORT SYSTEM PERMEASE PROTEIN"/>
    <property type="match status" value="1"/>
</dbReference>
<feature type="transmembrane region" description="Helical" evidence="7">
    <location>
        <begin position="158"/>
        <end position="181"/>
    </location>
</feature>
<accession>G5IBE2</accession>
<evidence type="ECO:0000256" key="3">
    <source>
        <dbReference type="ARBA" id="ARBA00022475"/>
    </source>
</evidence>
<dbReference type="SUPFAM" id="SSF161098">
    <property type="entry name" value="MetI-like"/>
    <property type="match status" value="1"/>
</dbReference>
<dbReference type="Gene3D" id="1.10.3720.10">
    <property type="entry name" value="MetI-like"/>
    <property type="match status" value="1"/>
</dbReference>
<keyword evidence="6 7" id="KW-0472">Membrane</keyword>
<protein>
    <recommendedName>
        <fullName evidence="8">ABC transmembrane type-1 domain-containing protein</fullName>
    </recommendedName>
</protein>
<feature type="transmembrane region" description="Helical" evidence="7">
    <location>
        <begin position="269"/>
        <end position="290"/>
    </location>
</feature>
<evidence type="ECO:0000259" key="8">
    <source>
        <dbReference type="PROSITE" id="PS50928"/>
    </source>
</evidence>
<evidence type="ECO:0000313" key="9">
    <source>
        <dbReference type="EMBL" id="EHI61253.1"/>
    </source>
</evidence>
<reference evidence="9 10" key="1">
    <citation type="submission" date="2011-08" db="EMBL/GenBank/DDBJ databases">
        <title>The Genome Sequence of Clostridium hathewayi WAL-18680.</title>
        <authorList>
            <consortium name="The Broad Institute Genome Sequencing Platform"/>
            <person name="Earl A."/>
            <person name="Ward D."/>
            <person name="Feldgarden M."/>
            <person name="Gevers D."/>
            <person name="Finegold S.M."/>
            <person name="Summanen P.H."/>
            <person name="Molitoris D.R."/>
            <person name="Song M."/>
            <person name="Daigneault M."/>
            <person name="Allen-Vercoe E."/>
            <person name="Young S.K."/>
            <person name="Zeng Q."/>
            <person name="Gargeya S."/>
            <person name="Fitzgerald M."/>
            <person name="Haas B."/>
            <person name="Abouelleil A."/>
            <person name="Alvarado L."/>
            <person name="Arachchi H.M."/>
            <person name="Berlin A."/>
            <person name="Brown A."/>
            <person name="Chapman S.B."/>
            <person name="Chen Z."/>
            <person name="Dunbar C."/>
            <person name="Freedman E."/>
            <person name="Gearin G."/>
            <person name="Gellesch M."/>
            <person name="Goldberg J."/>
            <person name="Griggs A."/>
            <person name="Gujja S."/>
            <person name="Heiman D."/>
            <person name="Howarth C."/>
            <person name="Larson L."/>
            <person name="Lui A."/>
            <person name="MacDonald P.J.P."/>
            <person name="Montmayeur A."/>
            <person name="Murphy C."/>
            <person name="Neiman D."/>
            <person name="Pearson M."/>
            <person name="Priest M."/>
            <person name="Roberts A."/>
            <person name="Saif S."/>
            <person name="Shea T."/>
            <person name="Shenoy N."/>
            <person name="Sisk P."/>
            <person name="Stolte C."/>
            <person name="Sykes S."/>
            <person name="Wortman J."/>
            <person name="Nusbaum C."/>
            <person name="Birren B."/>
        </authorList>
    </citation>
    <scope>NUCLEOTIDE SEQUENCE [LARGE SCALE GENOMIC DNA]</scope>
    <source>
        <strain evidence="9 10">WAL-18680</strain>
    </source>
</reference>
<comment type="caution">
    <text evidence="9">The sequence shown here is derived from an EMBL/GenBank/DDBJ whole genome shotgun (WGS) entry which is preliminary data.</text>
</comment>
<dbReference type="RefSeq" id="WP_006778854.1">
    <property type="nucleotide sequence ID" value="NZ_CP040506.1"/>
</dbReference>
<keyword evidence="5 7" id="KW-1133">Transmembrane helix</keyword>
<dbReference type="HOGENOM" id="CLU_016047_0_3_9"/>
<dbReference type="InterPro" id="IPR000515">
    <property type="entry name" value="MetI-like"/>
</dbReference>
<sequence>MFHLRKEQKKMLLILPAFIIFLLFYFYPLGKLLVDSFYSFDISSLTRERFVGLGNYTKVLSSGKFYSAVWNTIRYILCTISVEFVLGFLVALILNRGFKGSGIIRTLFLVPLMLAPIVSGLIWKFMLSSQFGIFNQILCDLGLIVSPEQILWLSDGRFAFLACCFAHIWLVTPFFIITLLAGLKGIDQSLYEAATIDGASRRQSFRYITIPELKPVISVALLLKILDAARSFDAIWVLTEGGPASATETLSIYLYKTHMRFHKIGDASAMAFLFIIILLGIAFCFTKQLMPDDQHER</sequence>
<gene>
    <name evidence="9" type="ORF">HMPREF9473_00868</name>
</gene>
<comment type="similarity">
    <text evidence="7">Belongs to the binding-protein-dependent transport system permease family.</text>
</comment>
<evidence type="ECO:0000256" key="6">
    <source>
        <dbReference type="ARBA" id="ARBA00023136"/>
    </source>
</evidence>
<dbReference type="CDD" id="cd06261">
    <property type="entry name" value="TM_PBP2"/>
    <property type="match status" value="1"/>
</dbReference>
<feature type="transmembrane region" description="Helical" evidence="7">
    <location>
        <begin position="106"/>
        <end position="126"/>
    </location>
</feature>
<evidence type="ECO:0000313" key="10">
    <source>
        <dbReference type="Proteomes" id="UP000005384"/>
    </source>
</evidence>
<comment type="subcellular location">
    <subcellularLocation>
        <location evidence="1 7">Cell membrane</location>
        <topology evidence="1 7">Multi-pass membrane protein</topology>
    </subcellularLocation>
</comment>
<dbReference type="Pfam" id="PF00528">
    <property type="entry name" value="BPD_transp_1"/>
    <property type="match status" value="1"/>
</dbReference>
<dbReference type="Proteomes" id="UP000005384">
    <property type="component" value="Unassembled WGS sequence"/>
</dbReference>
<keyword evidence="10" id="KW-1185">Reference proteome</keyword>
<feature type="domain" description="ABC transmembrane type-1" evidence="8">
    <location>
        <begin position="69"/>
        <end position="285"/>
    </location>
</feature>
<dbReference type="OrthoDB" id="9761387at2"/>
<evidence type="ECO:0000256" key="5">
    <source>
        <dbReference type="ARBA" id="ARBA00022989"/>
    </source>
</evidence>